<comment type="caution">
    <text evidence="3">The sequence shown here is derived from an EMBL/GenBank/DDBJ whole genome shotgun (WGS) entry which is preliminary data.</text>
</comment>
<accession>A0A9Q3FQL7</accession>
<dbReference type="EMBL" id="AVOT02049369">
    <property type="protein sequence ID" value="MBW0544531.1"/>
    <property type="molecule type" value="Genomic_DNA"/>
</dbReference>
<dbReference type="InterPro" id="IPR050951">
    <property type="entry name" value="Retrovirus_Pol_polyprotein"/>
</dbReference>
<proteinExistence type="predicted"/>
<dbReference type="GO" id="GO:0015074">
    <property type="term" value="P:DNA integration"/>
    <property type="evidence" value="ECO:0007669"/>
    <property type="project" value="InterPro"/>
</dbReference>
<dbReference type="PANTHER" id="PTHR37984:SF5">
    <property type="entry name" value="PROTEIN NYNRIN-LIKE"/>
    <property type="match status" value="1"/>
</dbReference>
<dbReference type="SUPFAM" id="SSF53098">
    <property type="entry name" value="Ribonuclease H-like"/>
    <property type="match status" value="1"/>
</dbReference>
<evidence type="ECO:0000259" key="2">
    <source>
        <dbReference type="PROSITE" id="PS50994"/>
    </source>
</evidence>
<protein>
    <recommendedName>
        <fullName evidence="2">Integrase catalytic domain-containing protein</fullName>
    </recommendedName>
</protein>
<gene>
    <name evidence="3" type="ORF">O181_084246</name>
</gene>
<organism evidence="3 4">
    <name type="scientific">Austropuccinia psidii MF-1</name>
    <dbReference type="NCBI Taxonomy" id="1389203"/>
    <lineage>
        <taxon>Eukaryota</taxon>
        <taxon>Fungi</taxon>
        <taxon>Dikarya</taxon>
        <taxon>Basidiomycota</taxon>
        <taxon>Pucciniomycotina</taxon>
        <taxon>Pucciniomycetes</taxon>
        <taxon>Pucciniales</taxon>
        <taxon>Sphaerophragmiaceae</taxon>
        <taxon>Austropuccinia</taxon>
    </lineage>
</organism>
<name>A0A9Q3FQL7_9BASI</name>
<reference evidence="3" key="1">
    <citation type="submission" date="2021-03" db="EMBL/GenBank/DDBJ databases">
        <title>Draft genome sequence of rust myrtle Austropuccinia psidii MF-1, a brazilian biotype.</title>
        <authorList>
            <person name="Quecine M.C."/>
            <person name="Pachon D.M.R."/>
            <person name="Bonatelli M.L."/>
            <person name="Correr F.H."/>
            <person name="Franceschini L.M."/>
            <person name="Leite T.F."/>
            <person name="Margarido G.R.A."/>
            <person name="Almeida C.A."/>
            <person name="Ferrarezi J.A."/>
            <person name="Labate C.A."/>
        </authorList>
    </citation>
    <scope>NUCLEOTIDE SEQUENCE</scope>
    <source>
        <strain evidence="3">MF-1</strain>
    </source>
</reference>
<dbReference type="InterPro" id="IPR012337">
    <property type="entry name" value="RNaseH-like_sf"/>
</dbReference>
<sequence>MDWVTALPPGGDRSFTASLVVVDRYRKTPMFLPYHIGETAMETAIIVCDGFISNTGLFQKVIRDRDLKFTSELWTNLHNLFGTKLSFSTAYHPQKYFLAERMIQTLQKMIRRFCAHGLQLKDSDGFNHYWCTLIPALELEYKTSIHF</sequence>
<dbReference type="Gene3D" id="3.30.420.10">
    <property type="entry name" value="Ribonuclease H-like superfamily/Ribonuclease H"/>
    <property type="match status" value="1"/>
</dbReference>
<evidence type="ECO:0000313" key="4">
    <source>
        <dbReference type="Proteomes" id="UP000765509"/>
    </source>
</evidence>
<dbReference type="InterPro" id="IPR036397">
    <property type="entry name" value="RNaseH_sf"/>
</dbReference>
<evidence type="ECO:0000313" key="3">
    <source>
        <dbReference type="EMBL" id="MBW0544531.1"/>
    </source>
</evidence>
<dbReference type="PANTHER" id="PTHR37984">
    <property type="entry name" value="PROTEIN CBG26694"/>
    <property type="match status" value="1"/>
</dbReference>
<dbReference type="PROSITE" id="PS50994">
    <property type="entry name" value="INTEGRASE"/>
    <property type="match status" value="1"/>
</dbReference>
<dbReference type="GO" id="GO:0003723">
    <property type="term" value="F:RNA binding"/>
    <property type="evidence" value="ECO:0007669"/>
    <property type="project" value="UniProtKB-KW"/>
</dbReference>
<keyword evidence="4" id="KW-1185">Reference proteome</keyword>
<dbReference type="GO" id="GO:0005634">
    <property type="term" value="C:nucleus"/>
    <property type="evidence" value="ECO:0007669"/>
    <property type="project" value="UniProtKB-ARBA"/>
</dbReference>
<dbReference type="OrthoDB" id="2273864at2759"/>
<dbReference type="AlphaFoldDB" id="A0A9Q3FQL7"/>
<dbReference type="InterPro" id="IPR001584">
    <property type="entry name" value="Integrase_cat-core"/>
</dbReference>
<dbReference type="Proteomes" id="UP000765509">
    <property type="component" value="Unassembled WGS sequence"/>
</dbReference>
<feature type="domain" description="Integrase catalytic" evidence="2">
    <location>
        <begin position="1"/>
        <end position="111"/>
    </location>
</feature>
<keyword evidence="1" id="KW-0694">RNA-binding</keyword>
<evidence type="ECO:0000256" key="1">
    <source>
        <dbReference type="ARBA" id="ARBA00022884"/>
    </source>
</evidence>